<dbReference type="PATRIC" id="fig|213585.10.peg.647"/>
<organism evidence="12 13">
    <name type="scientific">Methanosarcina mazei S-6</name>
    <dbReference type="NCBI Taxonomy" id="213585"/>
    <lineage>
        <taxon>Archaea</taxon>
        <taxon>Methanobacteriati</taxon>
        <taxon>Methanobacteriota</taxon>
        <taxon>Stenosarchaea group</taxon>
        <taxon>Methanomicrobia</taxon>
        <taxon>Methanosarcinales</taxon>
        <taxon>Methanosarcinaceae</taxon>
        <taxon>Methanosarcina</taxon>
    </lineage>
</organism>
<dbReference type="Gene3D" id="3.30.420.40">
    <property type="match status" value="1"/>
</dbReference>
<feature type="active site" evidence="9">
    <location>
        <position position="38"/>
    </location>
</feature>
<evidence type="ECO:0000256" key="4">
    <source>
        <dbReference type="ARBA" id="ARBA00022723"/>
    </source>
</evidence>
<dbReference type="GO" id="GO:0003998">
    <property type="term" value="F:acylphosphatase activity"/>
    <property type="evidence" value="ECO:0007669"/>
    <property type="project" value="UniProtKB-EC"/>
</dbReference>
<evidence type="ECO:0000256" key="9">
    <source>
        <dbReference type="PROSITE-ProRule" id="PRU00520"/>
    </source>
</evidence>
<dbReference type="InterPro" id="IPR017945">
    <property type="entry name" value="DHBP_synth_RibB-like_a/b_dom"/>
</dbReference>
<dbReference type="GeneID" id="24876685"/>
<dbReference type="Pfam" id="PF01300">
    <property type="entry name" value="Sua5_yciO_yrdC"/>
    <property type="match status" value="1"/>
</dbReference>
<dbReference type="AlphaFoldDB" id="A0A0E3LTL3"/>
<feature type="active site" evidence="9">
    <location>
        <position position="20"/>
    </location>
</feature>
<protein>
    <recommendedName>
        <fullName evidence="8">Carbamoyltransferase</fullName>
        <ecNumber evidence="8">6.2.-.-</ecNumber>
    </recommendedName>
</protein>
<proteinExistence type="inferred from homology"/>
<dbReference type="SUPFAM" id="SSF55821">
    <property type="entry name" value="YrdC/RibB"/>
    <property type="match status" value="1"/>
</dbReference>
<evidence type="ECO:0000256" key="5">
    <source>
        <dbReference type="ARBA" id="ARBA00022771"/>
    </source>
</evidence>
<evidence type="ECO:0000256" key="1">
    <source>
        <dbReference type="ARBA" id="ARBA00004711"/>
    </source>
</evidence>
<comment type="similarity">
    <text evidence="2 8">Belongs to the carbamoyltransferase HypF family.</text>
</comment>
<sequence length="772" mass="84807">MQNESRLLHITGIVQGVGFRPFIYQLAKANGLSGYVKNLGNYVEILIEGDRECLDNFLKELPEKKPPLAKITELRTKNVPFSGYSGFIIVPSESGVFENSIIPPDTAICEQCRSEIFDPSSRYYHYPFTVCTNCGPRYTTVRTLPYDRENTTMADFPLCPECEKEYTDPLNRRYHAQPVCCPKCGPEIWLSDREGNVLSRGYEAIASASDLLQEGSILAVKGFGGFHIACNARQEEPVNELRRRLKRPEQPFAVMAKNAGVAESFADLEGAGREYLTSHRRPITVLPRSEEFNLADSVSPGLHNIGVMLPYTGTQNLLFDRVPDAVYVMTSANLPGRPMVVDNREALEKLKGIVDFYLLHNRVIANRNDDTVIRIVNGQAAFIRRSRGYVPEPVELPFEIEASIGVGAEMNSTVTVAKGKLAYISQYIGNTSHVETYRYHSEVVRHLIRLTGIEPLHWSCDLHPSFNTTRFALKMGGENTLKIQHHYAHMLALMADNSLPLGSRILGIALDGVGYGGDGTIWGGELFESSYFGYERIGHLLPQPMPGGDLASRVPSRMVLGILFEKLGRPELEKLPLVFPQGDRELSTVLKQLETGINVVQSSSTGRVLDAASALLEICKIRTYDGEPAMKLESAAKKSTHVVDLPIVFKKYGGSGVPVLDTTELLLGAYELSGKYSPENLAFAVEESLAKGISELSLSLAAKRGLEKIGLSGGVAYNDHITSCIAGTVAEAGFEFLAHRQAPCGDGCISFGQAIAGGLRTDPESNQVPERV</sequence>
<evidence type="ECO:0000256" key="7">
    <source>
        <dbReference type="ARBA" id="ARBA00048220"/>
    </source>
</evidence>
<dbReference type="GO" id="GO:0051604">
    <property type="term" value="P:protein maturation"/>
    <property type="evidence" value="ECO:0007669"/>
    <property type="project" value="TreeGrafter"/>
</dbReference>
<feature type="domain" description="Acylphosphatase-like" evidence="10">
    <location>
        <begin position="5"/>
        <end position="91"/>
    </location>
</feature>
<dbReference type="InterPro" id="IPR051060">
    <property type="entry name" value="Carbamoyltrans_HypF-like"/>
</dbReference>
<dbReference type="InterPro" id="IPR055128">
    <property type="entry name" value="HypF_C_2"/>
</dbReference>
<dbReference type="PIRSF" id="PIRSF006256">
    <property type="entry name" value="CMPcnvr_hdrg_mat"/>
    <property type="match status" value="1"/>
</dbReference>
<dbReference type="InterPro" id="IPR001792">
    <property type="entry name" value="Acylphosphatase-like_dom"/>
</dbReference>
<keyword evidence="4" id="KW-0479">Metal-binding</keyword>
<evidence type="ECO:0000313" key="12">
    <source>
        <dbReference type="EMBL" id="AKB63721.1"/>
    </source>
</evidence>
<dbReference type="InterPro" id="IPR011125">
    <property type="entry name" value="Znf_HypF"/>
</dbReference>
<keyword evidence="5" id="KW-0863">Zinc-finger</keyword>
<keyword evidence="6" id="KW-0862">Zinc</keyword>
<dbReference type="Proteomes" id="UP000033097">
    <property type="component" value="Chromosome"/>
</dbReference>
<dbReference type="EC" id="6.2.-.-" evidence="8"/>
<dbReference type="NCBIfam" id="TIGR00143">
    <property type="entry name" value="hypF"/>
    <property type="match status" value="1"/>
</dbReference>
<dbReference type="InterPro" id="IPR041440">
    <property type="entry name" value="HypF_C"/>
</dbReference>
<keyword evidence="3" id="KW-0436">Ligase</keyword>
<dbReference type="InterPro" id="IPR017968">
    <property type="entry name" value="Acylphosphatase_CS"/>
</dbReference>
<dbReference type="InterPro" id="IPR036046">
    <property type="entry name" value="Acylphosphatase-like_dom_sf"/>
</dbReference>
<dbReference type="GO" id="GO:0016874">
    <property type="term" value="F:ligase activity"/>
    <property type="evidence" value="ECO:0007669"/>
    <property type="project" value="UniProtKB-UniRule"/>
</dbReference>
<dbReference type="KEGG" id="mmj:MSMAS_0525"/>
<evidence type="ECO:0000259" key="10">
    <source>
        <dbReference type="PROSITE" id="PS51160"/>
    </source>
</evidence>
<dbReference type="STRING" id="213585.MSMAS_0525"/>
<dbReference type="Pfam" id="PF07503">
    <property type="entry name" value="zf-HYPF"/>
    <property type="match status" value="2"/>
</dbReference>
<evidence type="ECO:0000313" key="13">
    <source>
        <dbReference type="Proteomes" id="UP000033097"/>
    </source>
</evidence>
<dbReference type="Pfam" id="PF17788">
    <property type="entry name" value="HypF_C"/>
    <property type="match status" value="1"/>
</dbReference>
<reference evidence="12 13" key="1">
    <citation type="submission" date="2014-07" db="EMBL/GenBank/DDBJ databases">
        <title>Methanogenic archaea and the global carbon cycle.</title>
        <authorList>
            <person name="Henriksen J.R."/>
            <person name="Luke J."/>
            <person name="Reinhart S."/>
            <person name="Benedict M.N."/>
            <person name="Youngblut N.D."/>
            <person name="Metcalf M.E."/>
            <person name="Whitaker R.J."/>
            <person name="Metcalf W.W."/>
        </authorList>
    </citation>
    <scope>NUCLEOTIDE SEQUENCE [LARGE SCALE GENOMIC DNA]</scope>
    <source>
        <strain evidence="12 13">S-6</strain>
    </source>
</reference>
<dbReference type="SUPFAM" id="SSF54975">
    <property type="entry name" value="Acylphosphatase/BLUF domain-like"/>
    <property type="match status" value="1"/>
</dbReference>
<dbReference type="Gene3D" id="3.90.870.50">
    <property type="match status" value="1"/>
</dbReference>
<dbReference type="UniPathway" id="UPA00335"/>
<dbReference type="EMBL" id="CP009512">
    <property type="protein sequence ID" value="AKB63721.1"/>
    <property type="molecule type" value="Genomic_DNA"/>
</dbReference>
<evidence type="ECO:0000256" key="2">
    <source>
        <dbReference type="ARBA" id="ARBA00008097"/>
    </source>
</evidence>
<accession>A0A0E3LTL3</accession>
<dbReference type="PROSITE" id="PS51160">
    <property type="entry name" value="ACYLPHOSPHATASE_3"/>
    <property type="match status" value="1"/>
</dbReference>
<dbReference type="HOGENOM" id="CLU_009164_0_0_2"/>
<dbReference type="GO" id="GO:0008270">
    <property type="term" value="F:zinc ion binding"/>
    <property type="evidence" value="ECO:0007669"/>
    <property type="project" value="UniProtKB-KW"/>
</dbReference>
<evidence type="ECO:0000259" key="11">
    <source>
        <dbReference type="PROSITE" id="PS51163"/>
    </source>
</evidence>
<dbReference type="Gene3D" id="3.30.110.120">
    <property type="match status" value="1"/>
</dbReference>
<comment type="pathway">
    <text evidence="1">Protein modification; [NiFe] hydrogenase maturation.</text>
</comment>
<evidence type="ECO:0000256" key="6">
    <source>
        <dbReference type="ARBA" id="ARBA00022833"/>
    </source>
</evidence>
<evidence type="ECO:0000256" key="8">
    <source>
        <dbReference type="PIRNR" id="PIRNR006256"/>
    </source>
</evidence>
<dbReference type="InterPro" id="IPR006070">
    <property type="entry name" value="Sua5-like_dom"/>
</dbReference>
<gene>
    <name evidence="12" type="ORF">MSMAS_0525</name>
</gene>
<dbReference type="Pfam" id="PF22521">
    <property type="entry name" value="HypF_C_2"/>
    <property type="match status" value="1"/>
</dbReference>
<dbReference type="PANTHER" id="PTHR42959">
    <property type="entry name" value="CARBAMOYLTRANSFERASE"/>
    <property type="match status" value="1"/>
</dbReference>
<comment type="catalytic activity">
    <reaction evidence="7">
        <text>C-terminal L-cysteinyl-[HypE protein] + carbamoyl phosphate + ATP + H2O = C-terminal S-carboxamide-L-cysteinyl-[HypE protein] + AMP + phosphate + diphosphate + H(+)</text>
        <dbReference type="Rhea" id="RHEA:55636"/>
        <dbReference type="Rhea" id="RHEA-COMP:14247"/>
        <dbReference type="Rhea" id="RHEA-COMP:14392"/>
        <dbReference type="ChEBI" id="CHEBI:15377"/>
        <dbReference type="ChEBI" id="CHEBI:15378"/>
        <dbReference type="ChEBI" id="CHEBI:30616"/>
        <dbReference type="ChEBI" id="CHEBI:33019"/>
        <dbReference type="ChEBI" id="CHEBI:43474"/>
        <dbReference type="ChEBI" id="CHEBI:58228"/>
        <dbReference type="ChEBI" id="CHEBI:76913"/>
        <dbReference type="ChEBI" id="CHEBI:139126"/>
        <dbReference type="ChEBI" id="CHEBI:456215"/>
    </reaction>
</comment>
<keyword evidence="9" id="KW-0378">Hydrolase</keyword>
<evidence type="ECO:0000256" key="3">
    <source>
        <dbReference type="ARBA" id="ARBA00022598"/>
    </source>
</evidence>
<dbReference type="Pfam" id="PF00708">
    <property type="entry name" value="Acylphosphatase"/>
    <property type="match status" value="1"/>
</dbReference>
<dbReference type="InterPro" id="IPR004421">
    <property type="entry name" value="Carbamoyltransferase_HypF"/>
</dbReference>
<name>A0A0E3LTL3_METMZ</name>
<dbReference type="PROSITE" id="PS51163">
    <property type="entry name" value="YRDC"/>
    <property type="match status" value="1"/>
</dbReference>
<feature type="domain" description="YrdC-like" evidence="11">
    <location>
        <begin position="202"/>
        <end position="388"/>
    </location>
</feature>
<dbReference type="PROSITE" id="PS00150">
    <property type="entry name" value="ACYLPHOSPHATASE_1"/>
    <property type="match status" value="1"/>
</dbReference>
<dbReference type="GO" id="GO:0016743">
    <property type="term" value="F:carboxyl- or carbamoyltransferase activity"/>
    <property type="evidence" value="ECO:0007669"/>
    <property type="project" value="UniProtKB-UniRule"/>
</dbReference>
<dbReference type="GO" id="GO:0003725">
    <property type="term" value="F:double-stranded RNA binding"/>
    <property type="evidence" value="ECO:0007669"/>
    <property type="project" value="InterPro"/>
</dbReference>
<comment type="catalytic activity">
    <reaction evidence="9">
        <text>an acyl phosphate + H2O = a carboxylate + phosphate + H(+)</text>
        <dbReference type="Rhea" id="RHEA:14965"/>
        <dbReference type="ChEBI" id="CHEBI:15377"/>
        <dbReference type="ChEBI" id="CHEBI:15378"/>
        <dbReference type="ChEBI" id="CHEBI:29067"/>
        <dbReference type="ChEBI" id="CHEBI:43474"/>
        <dbReference type="ChEBI" id="CHEBI:59918"/>
        <dbReference type="EC" id="3.6.1.7"/>
    </reaction>
</comment>
<dbReference type="Gene3D" id="3.30.420.360">
    <property type="match status" value="1"/>
</dbReference>
<dbReference type="RefSeq" id="WP_011032727.1">
    <property type="nucleotide sequence ID" value="NZ_CP009512.1"/>
</dbReference>
<dbReference type="PANTHER" id="PTHR42959:SF1">
    <property type="entry name" value="CARBAMOYLTRANSFERASE HYPF"/>
    <property type="match status" value="1"/>
</dbReference>